<organism evidence="2 3">
    <name type="scientific">Vibrio superstes NBRC 103154</name>
    <dbReference type="NCBI Taxonomy" id="1219062"/>
    <lineage>
        <taxon>Bacteria</taxon>
        <taxon>Pseudomonadati</taxon>
        <taxon>Pseudomonadota</taxon>
        <taxon>Gammaproteobacteria</taxon>
        <taxon>Vibrionales</taxon>
        <taxon>Vibrionaceae</taxon>
        <taxon>Vibrio</taxon>
    </lineage>
</organism>
<evidence type="ECO:0000256" key="1">
    <source>
        <dbReference type="SAM" id="SignalP"/>
    </source>
</evidence>
<name>A0A511QV10_9VIBR</name>
<protein>
    <submittedName>
        <fullName evidence="2">Uncharacterized protein</fullName>
    </submittedName>
</protein>
<keyword evidence="3" id="KW-1185">Reference proteome</keyword>
<gene>
    <name evidence="2" type="ORF">VSU01S_34500</name>
</gene>
<keyword evidence="1" id="KW-0732">Signal</keyword>
<feature type="signal peptide" evidence="1">
    <location>
        <begin position="1"/>
        <end position="18"/>
    </location>
</feature>
<reference evidence="2 3" key="1">
    <citation type="submission" date="2019-07" db="EMBL/GenBank/DDBJ databases">
        <title>Whole genome shotgun sequence of Vibrio superstes NBRC 103154.</title>
        <authorList>
            <person name="Hosoyama A."/>
            <person name="Uohara A."/>
            <person name="Ohji S."/>
            <person name="Ichikawa N."/>
        </authorList>
    </citation>
    <scope>NUCLEOTIDE SEQUENCE [LARGE SCALE GENOMIC DNA]</scope>
    <source>
        <strain evidence="2 3">NBRC 103154</strain>
    </source>
</reference>
<dbReference type="OrthoDB" id="9923702at2"/>
<dbReference type="EMBL" id="BJXK01000019">
    <property type="protein sequence ID" value="GEM81205.1"/>
    <property type="molecule type" value="Genomic_DNA"/>
</dbReference>
<sequence length="120" mass="12914">MYKSLLVLLMISSSYAHAAIQDDANSALLENISRFNQYEQTATEMSQGQTNIVPASAQQNQMVQATPQVVTTPTRVSPNPSQVGQTTTGSSSVYESVKILISSGTLSDKEKIKLISMLSS</sequence>
<accession>A0A511QV10</accession>
<proteinExistence type="predicted"/>
<dbReference type="Proteomes" id="UP000321113">
    <property type="component" value="Unassembled WGS sequence"/>
</dbReference>
<evidence type="ECO:0000313" key="3">
    <source>
        <dbReference type="Proteomes" id="UP000321113"/>
    </source>
</evidence>
<dbReference type="AlphaFoldDB" id="A0A511QV10"/>
<feature type="chain" id="PRO_5021945549" evidence="1">
    <location>
        <begin position="19"/>
        <end position="120"/>
    </location>
</feature>
<comment type="caution">
    <text evidence="2">The sequence shown here is derived from an EMBL/GenBank/DDBJ whole genome shotgun (WGS) entry which is preliminary data.</text>
</comment>
<dbReference type="RefSeq" id="WP_119008354.1">
    <property type="nucleotide sequence ID" value="NZ_BJXK01000019.1"/>
</dbReference>
<evidence type="ECO:0000313" key="2">
    <source>
        <dbReference type="EMBL" id="GEM81205.1"/>
    </source>
</evidence>